<keyword evidence="2" id="KW-1185">Reference proteome</keyword>
<proteinExistence type="predicted"/>
<dbReference type="AlphaFoldDB" id="A0A8H4VJX3"/>
<evidence type="ECO:0000313" key="2">
    <source>
        <dbReference type="Proteomes" id="UP000521872"/>
    </source>
</evidence>
<evidence type="ECO:0000313" key="1">
    <source>
        <dbReference type="EMBL" id="KAF4612568.1"/>
    </source>
</evidence>
<name>A0A8H4VJX3_9AGAR</name>
<dbReference type="EMBL" id="JAACJL010000048">
    <property type="protein sequence ID" value="KAF4612568.1"/>
    <property type="molecule type" value="Genomic_DNA"/>
</dbReference>
<gene>
    <name evidence="1" type="ORF">D9613_012691</name>
</gene>
<sequence>MNQTCILKPQGLKFKYEDASSTAIRLIVTKIMATALSSTSQSHISIPYLRAQHLVRRRYFFPGHDHDDQAFTAPPTMILAACRRVQGKVQLHELPSTAIPCCLSPQH</sequence>
<reference evidence="1 2" key="1">
    <citation type="submission" date="2019-12" db="EMBL/GenBank/DDBJ databases">
        <authorList>
            <person name="Floudas D."/>
            <person name="Bentzer J."/>
            <person name="Ahren D."/>
            <person name="Johansson T."/>
            <person name="Persson P."/>
            <person name="Tunlid A."/>
        </authorList>
    </citation>
    <scope>NUCLEOTIDE SEQUENCE [LARGE SCALE GENOMIC DNA]</scope>
    <source>
        <strain evidence="1 2">CBS 102.39</strain>
    </source>
</reference>
<organism evidence="1 2">
    <name type="scientific">Agrocybe pediades</name>
    <dbReference type="NCBI Taxonomy" id="84607"/>
    <lineage>
        <taxon>Eukaryota</taxon>
        <taxon>Fungi</taxon>
        <taxon>Dikarya</taxon>
        <taxon>Basidiomycota</taxon>
        <taxon>Agaricomycotina</taxon>
        <taxon>Agaricomycetes</taxon>
        <taxon>Agaricomycetidae</taxon>
        <taxon>Agaricales</taxon>
        <taxon>Agaricineae</taxon>
        <taxon>Strophariaceae</taxon>
        <taxon>Agrocybe</taxon>
    </lineage>
</organism>
<accession>A0A8H4VJX3</accession>
<protein>
    <submittedName>
        <fullName evidence="1">Uncharacterized protein</fullName>
    </submittedName>
</protein>
<dbReference type="Proteomes" id="UP000521872">
    <property type="component" value="Unassembled WGS sequence"/>
</dbReference>
<comment type="caution">
    <text evidence="1">The sequence shown here is derived from an EMBL/GenBank/DDBJ whole genome shotgun (WGS) entry which is preliminary data.</text>
</comment>